<keyword evidence="9" id="KW-1185">Reference proteome</keyword>
<organism evidence="6 8">
    <name type="scientific">Brevibacillus composti</name>
    <dbReference type="NCBI Taxonomy" id="2796470"/>
    <lineage>
        <taxon>Bacteria</taxon>
        <taxon>Bacillati</taxon>
        <taxon>Bacillota</taxon>
        <taxon>Bacilli</taxon>
        <taxon>Bacillales</taxon>
        <taxon>Paenibacillaceae</taxon>
        <taxon>Brevibacillus</taxon>
    </lineage>
</organism>
<evidence type="ECO:0000256" key="3">
    <source>
        <dbReference type="ARBA" id="ARBA00022448"/>
    </source>
</evidence>
<dbReference type="InterPro" id="IPR030678">
    <property type="entry name" value="Peptide/Ni-bd"/>
</dbReference>
<evidence type="ECO:0000313" key="8">
    <source>
        <dbReference type="Proteomes" id="UP000595847"/>
    </source>
</evidence>
<dbReference type="InterPro" id="IPR023765">
    <property type="entry name" value="SBP_5_CS"/>
</dbReference>
<keyword evidence="4" id="KW-0732">Signal</keyword>
<accession>A0A7T5JR08</accession>
<protein>
    <submittedName>
        <fullName evidence="6">ABC transporter substrate-binding protein</fullName>
    </submittedName>
</protein>
<dbReference type="PANTHER" id="PTHR30290:SF9">
    <property type="entry name" value="OLIGOPEPTIDE-BINDING PROTEIN APPA"/>
    <property type="match status" value="1"/>
</dbReference>
<dbReference type="InterPro" id="IPR039424">
    <property type="entry name" value="SBP_5"/>
</dbReference>
<feature type="domain" description="Solute-binding protein family 5" evidence="5">
    <location>
        <begin position="77"/>
        <end position="434"/>
    </location>
</feature>
<dbReference type="CDD" id="cd08518">
    <property type="entry name" value="PBP2_NikA_DppA_OppA_like_19"/>
    <property type="match status" value="1"/>
</dbReference>
<dbReference type="Proteomes" id="UP000595847">
    <property type="component" value="Chromosome"/>
</dbReference>
<keyword evidence="3" id="KW-0813">Transport</keyword>
<evidence type="ECO:0000256" key="4">
    <source>
        <dbReference type="ARBA" id="ARBA00022729"/>
    </source>
</evidence>
<comment type="subcellular location">
    <subcellularLocation>
        <location evidence="1">Cell membrane</location>
        <topology evidence="1">Lipid-anchor</topology>
    </subcellularLocation>
</comment>
<dbReference type="Pfam" id="PF00496">
    <property type="entry name" value="SBP_bac_5"/>
    <property type="match status" value="1"/>
</dbReference>
<dbReference type="PIRSF" id="PIRSF002741">
    <property type="entry name" value="MppA"/>
    <property type="match status" value="1"/>
</dbReference>
<dbReference type="EMBL" id="CP073708">
    <property type="protein sequence ID" value="QUO43664.1"/>
    <property type="molecule type" value="Genomic_DNA"/>
</dbReference>
<dbReference type="Gene3D" id="3.10.105.10">
    <property type="entry name" value="Dipeptide-binding Protein, Domain 3"/>
    <property type="match status" value="1"/>
</dbReference>
<evidence type="ECO:0000313" key="7">
    <source>
        <dbReference type="EMBL" id="QUO43664.1"/>
    </source>
</evidence>
<dbReference type="PROSITE" id="PS01040">
    <property type="entry name" value="SBP_BACTERIAL_5"/>
    <property type="match status" value="1"/>
</dbReference>
<evidence type="ECO:0000259" key="5">
    <source>
        <dbReference type="Pfam" id="PF00496"/>
    </source>
</evidence>
<dbReference type="SUPFAM" id="SSF53850">
    <property type="entry name" value="Periplasmic binding protein-like II"/>
    <property type="match status" value="1"/>
</dbReference>
<gene>
    <name evidence="6" type="ORF">JD108_11685</name>
    <name evidence="7" type="ORF">KDJ56_11630</name>
</gene>
<dbReference type="InterPro" id="IPR000914">
    <property type="entry name" value="SBP_5_dom"/>
</dbReference>
<evidence type="ECO:0000313" key="9">
    <source>
        <dbReference type="Proteomes" id="UP000677234"/>
    </source>
</evidence>
<name>A0A7T5JR08_9BACL</name>
<dbReference type="GO" id="GO:1904680">
    <property type="term" value="F:peptide transmembrane transporter activity"/>
    <property type="evidence" value="ECO:0007669"/>
    <property type="project" value="TreeGrafter"/>
</dbReference>
<evidence type="ECO:0000313" key="6">
    <source>
        <dbReference type="EMBL" id="QQE76591.1"/>
    </source>
</evidence>
<dbReference type="PANTHER" id="PTHR30290">
    <property type="entry name" value="PERIPLASMIC BINDING COMPONENT OF ABC TRANSPORTER"/>
    <property type="match status" value="1"/>
</dbReference>
<evidence type="ECO:0000256" key="2">
    <source>
        <dbReference type="ARBA" id="ARBA00005695"/>
    </source>
</evidence>
<comment type="similarity">
    <text evidence="2">Belongs to the bacterial solute-binding protein 5 family.</text>
</comment>
<dbReference type="Proteomes" id="UP000677234">
    <property type="component" value="Chromosome"/>
</dbReference>
<proteinExistence type="inferred from homology"/>
<dbReference type="GO" id="GO:0015833">
    <property type="term" value="P:peptide transport"/>
    <property type="evidence" value="ECO:0007669"/>
    <property type="project" value="TreeGrafter"/>
</dbReference>
<evidence type="ECO:0000256" key="1">
    <source>
        <dbReference type="ARBA" id="ARBA00004193"/>
    </source>
</evidence>
<reference evidence="6 8" key="1">
    <citation type="submission" date="2020-12" db="EMBL/GenBank/DDBJ databases">
        <title>strain FJAT-54423T represents a novel species of the genus Brevibacillus.</title>
        <authorList>
            <person name="Tang R."/>
        </authorList>
    </citation>
    <scope>NUCLEOTIDE SEQUENCE [LARGE SCALE GENOMIC DNA]</scope>
    <source>
        <strain evidence="6 8">FJAT-54423</strain>
    </source>
</reference>
<dbReference type="KEGG" id="bcop:JD108_11685"/>
<dbReference type="GO" id="GO:0042597">
    <property type="term" value="C:periplasmic space"/>
    <property type="evidence" value="ECO:0007669"/>
    <property type="project" value="UniProtKB-ARBA"/>
</dbReference>
<reference evidence="7" key="2">
    <citation type="submission" date="2021-04" db="EMBL/GenBank/DDBJ databases">
        <title>Brevibacillus composti FJAT-54423, complete genome.</title>
        <authorList>
            <person name="Tang R."/>
        </authorList>
    </citation>
    <scope>NUCLEOTIDE SEQUENCE</scope>
    <source>
        <strain evidence="7">FJAT-54424</strain>
    </source>
</reference>
<dbReference type="AlphaFoldDB" id="A0A7T5JR08"/>
<dbReference type="EMBL" id="CP066308">
    <property type="protein sequence ID" value="QQE76591.1"/>
    <property type="molecule type" value="Genomic_DNA"/>
</dbReference>
<dbReference type="GO" id="GO:0043190">
    <property type="term" value="C:ATP-binding cassette (ABC) transporter complex"/>
    <property type="evidence" value="ECO:0007669"/>
    <property type="project" value="InterPro"/>
</dbReference>
<dbReference type="Gene3D" id="3.40.190.10">
    <property type="entry name" value="Periplasmic binding protein-like II"/>
    <property type="match status" value="1"/>
</dbReference>
<sequence>MGWTIALGFVFSGLLAGCGQSKPEGRDTAQNVQEKKQLVLAVGGEPENGFDPTTGWGRYGSPLFQSTLVKRNENFGIEYDLATGYEVSGDGLIWTVTLREDVKFSDGHPLTADDVAYTFATAAESGSVIDLQNLDQVEAADPKTVRFTLKQPQSTFVHVLSTTGIVPKHAHGKDYAEKPIGSGPYKLVQWDKGQQLIVQANPDYYGTKPFFEQITFLFLGEDAAFAAAKAGAVDVAAIPASLSRQNVPGMRLTAVHSVDNRGIVFPVVPAGEKTKEGAPIGNDITADPAIRKAINIAVDRQGLVDGLLEGYGTPAYTSSDGLPWWNPETVISDANPEEARKILAQAGWRDEDGDGILEKGTLKAEFSLLYPASDVTRQSLAIAVADMIKPIGIRIHVEGKSWDEIKSQMHAQAVLFGWGSHDPLEMYNLYSSKTAGVEYYNPGFYQNEKVDAYLMQALAQATEEEALAYWKKAQWDGETGFSARGDAAWAWLVNVDHLYLVDDRLDIGKQRIHPHGHGWPVTDNITEWKWNE</sequence>